<dbReference type="InterPro" id="IPR045853">
    <property type="entry name" value="Pep_chain_release_fac_I_sf"/>
</dbReference>
<dbReference type="FunFam" id="3.30.160.20:FF:000004">
    <property type="entry name" value="Peptide chain release factor 1"/>
    <property type="match status" value="1"/>
</dbReference>
<dbReference type="Gene3D" id="3.30.70.1660">
    <property type="match status" value="1"/>
</dbReference>
<dbReference type="Pfam" id="PF03462">
    <property type="entry name" value="PCRF"/>
    <property type="match status" value="1"/>
</dbReference>
<accession>A0A2M7XIB4</accession>
<dbReference type="GO" id="GO:0016149">
    <property type="term" value="F:translation release factor activity, codon specific"/>
    <property type="evidence" value="ECO:0007669"/>
    <property type="project" value="UniProtKB-UniRule"/>
</dbReference>
<dbReference type="InterPro" id="IPR004373">
    <property type="entry name" value="RF-1"/>
</dbReference>
<dbReference type="Pfam" id="PF00472">
    <property type="entry name" value="RF-1"/>
    <property type="match status" value="1"/>
</dbReference>
<dbReference type="PANTHER" id="PTHR43804">
    <property type="entry name" value="LD18447P"/>
    <property type="match status" value="1"/>
</dbReference>
<keyword evidence="5" id="KW-0963">Cytoplasm</keyword>
<gene>
    <name evidence="5" type="primary">prfA</name>
    <name evidence="8" type="ORF">CO172_00295</name>
</gene>
<feature type="domain" description="Peptide chain release factor" evidence="7">
    <location>
        <begin position="61"/>
        <end position="175"/>
    </location>
</feature>
<evidence type="ECO:0000256" key="4">
    <source>
        <dbReference type="ARBA" id="ARBA00022917"/>
    </source>
</evidence>
<evidence type="ECO:0000313" key="9">
    <source>
        <dbReference type="Proteomes" id="UP000229749"/>
    </source>
</evidence>
<dbReference type="Gene3D" id="3.30.160.20">
    <property type="match status" value="1"/>
</dbReference>
<keyword evidence="3 5" id="KW-0488">Methylation</keyword>
<comment type="PTM">
    <text evidence="5">Methylated by PrmC. Methylation increases the termination efficiency of RF1.</text>
</comment>
<sequence length="354" mass="41062">MELLAHLEHKRQELKQLERELTDSPSVSDSNFYKRFAQLKDLIEIGEHYEKTFKTLNELKEIIQNESDPELKQLIQDELLTLEQTLPKLKQNFLSTLIPKDPLDEKNIIMEIRAGTGGDESALFSTQLFRMYSRFAEQHKWKIIILSSHQNDLGGFKEIIFSIKGVGAYRNLKYEAGVHRVQRVPETEKQGRVHTSTVTVAILPEIEDIDLHIDPKDITVETSTSQGAGGQSVNTTYSAIRIVHHPSGIVVICQDERSQQQNREKAMQVLRARIFAFEQEKQRKEREQERREQIGTGERSEKIRTYNFPQDRITDHRLKQNWGNIQTILDGDLNDIIEQLQAQEAQQYILYDSP</sequence>
<name>A0A2M7XIB4_9BACT</name>
<dbReference type="NCBIfam" id="TIGR00019">
    <property type="entry name" value="prfA"/>
    <property type="match status" value="1"/>
</dbReference>
<comment type="subcellular location">
    <subcellularLocation>
        <location evidence="5">Cytoplasm</location>
    </subcellularLocation>
</comment>
<proteinExistence type="inferred from homology"/>
<dbReference type="SUPFAM" id="SSF75620">
    <property type="entry name" value="Release factor"/>
    <property type="match status" value="1"/>
</dbReference>
<keyword evidence="4 5" id="KW-0648">Protein biosynthesis</keyword>
<comment type="similarity">
    <text evidence="2 5">Belongs to the prokaryotic/mitochondrial release factor family.</text>
</comment>
<dbReference type="GO" id="GO:0005737">
    <property type="term" value="C:cytoplasm"/>
    <property type="evidence" value="ECO:0007669"/>
    <property type="project" value="UniProtKB-SubCell"/>
</dbReference>
<dbReference type="HAMAP" id="MF_00093">
    <property type="entry name" value="Rel_fac_1"/>
    <property type="match status" value="1"/>
</dbReference>
<feature type="modified residue" description="N5-methylglutamine" evidence="5">
    <location>
        <position position="231"/>
    </location>
</feature>
<dbReference type="Proteomes" id="UP000229749">
    <property type="component" value="Unassembled WGS sequence"/>
</dbReference>
<dbReference type="NCBIfam" id="NF001859">
    <property type="entry name" value="PRK00591.1"/>
    <property type="match status" value="1"/>
</dbReference>
<evidence type="ECO:0000313" key="8">
    <source>
        <dbReference type="EMBL" id="PJA47686.1"/>
    </source>
</evidence>
<evidence type="ECO:0000256" key="2">
    <source>
        <dbReference type="ARBA" id="ARBA00010835"/>
    </source>
</evidence>
<evidence type="ECO:0000256" key="5">
    <source>
        <dbReference type="HAMAP-Rule" id="MF_00093"/>
    </source>
</evidence>
<dbReference type="AlphaFoldDB" id="A0A2M7XIB4"/>
<dbReference type="Gene3D" id="6.10.140.1950">
    <property type="match status" value="1"/>
</dbReference>
<organism evidence="8 9">
    <name type="scientific">Candidatus Uhrbacteria bacterium CG_4_9_14_3_um_filter_36_7</name>
    <dbReference type="NCBI Taxonomy" id="1975033"/>
    <lineage>
        <taxon>Bacteria</taxon>
        <taxon>Candidatus Uhriibacteriota</taxon>
    </lineage>
</organism>
<evidence type="ECO:0000256" key="3">
    <source>
        <dbReference type="ARBA" id="ARBA00022481"/>
    </source>
</evidence>
<dbReference type="InterPro" id="IPR000352">
    <property type="entry name" value="Pep_chain_release_fac_I"/>
</dbReference>
<dbReference type="FunFam" id="3.30.70.1660:FF:000002">
    <property type="entry name" value="Peptide chain release factor 1"/>
    <property type="match status" value="1"/>
</dbReference>
<evidence type="ECO:0000256" key="6">
    <source>
        <dbReference type="NCBIfam" id="TIGR00019"/>
    </source>
</evidence>
<dbReference type="EMBL" id="PFWS01000005">
    <property type="protein sequence ID" value="PJA47686.1"/>
    <property type="molecule type" value="Genomic_DNA"/>
</dbReference>
<dbReference type="InterPro" id="IPR005139">
    <property type="entry name" value="PCRF"/>
</dbReference>
<dbReference type="InterPro" id="IPR050057">
    <property type="entry name" value="Prokaryotic/Mito_RF"/>
</dbReference>
<reference evidence="9" key="1">
    <citation type="submission" date="2017-09" db="EMBL/GenBank/DDBJ databases">
        <title>Depth-based differentiation of microbial function through sediment-hosted aquifers and enrichment of novel symbionts in the deep terrestrial subsurface.</title>
        <authorList>
            <person name="Probst A.J."/>
            <person name="Ladd B."/>
            <person name="Jarett J.K."/>
            <person name="Geller-Mcgrath D.E."/>
            <person name="Sieber C.M.K."/>
            <person name="Emerson J.B."/>
            <person name="Anantharaman K."/>
            <person name="Thomas B.C."/>
            <person name="Malmstrom R."/>
            <person name="Stieglmeier M."/>
            <person name="Klingl A."/>
            <person name="Woyke T."/>
            <person name="Ryan C.M."/>
            <person name="Banfield J.F."/>
        </authorList>
    </citation>
    <scope>NUCLEOTIDE SEQUENCE [LARGE SCALE GENOMIC DNA]</scope>
</reference>
<dbReference type="PANTHER" id="PTHR43804:SF7">
    <property type="entry name" value="LD18447P"/>
    <property type="match status" value="1"/>
</dbReference>
<evidence type="ECO:0000259" key="7">
    <source>
        <dbReference type="SMART" id="SM00937"/>
    </source>
</evidence>
<protein>
    <recommendedName>
        <fullName evidence="5 6">Peptide chain release factor 1</fullName>
        <shortName evidence="5">RF-1</shortName>
    </recommendedName>
</protein>
<comment type="function">
    <text evidence="1 5">Peptide chain release factor 1 directs the termination of translation in response to the peptide chain termination codons UAG and UAA.</text>
</comment>
<dbReference type="SMART" id="SM00937">
    <property type="entry name" value="PCRF"/>
    <property type="match status" value="1"/>
</dbReference>
<evidence type="ECO:0000256" key="1">
    <source>
        <dbReference type="ARBA" id="ARBA00002986"/>
    </source>
</evidence>
<comment type="caution">
    <text evidence="8">The sequence shown here is derived from an EMBL/GenBank/DDBJ whole genome shotgun (WGS) entry which is preliminary data.</text>
</comment>